<feature type="region of interest" description="Disordered" evidence="6">
    <location>
        <begin position="290"/>
        <end position="323"/>
    </location>
</feature>
<comment type="caution">
    <text evidence="8">The sequence shown here is derived from an EMBL/GenBank/DDBJ whole genome shotgun (WGS) entry which is preliminary data.</text>
</comment>
<comment type="subcellular location">
    <subcellularLocation>
        <location evidence="1">Membrane</location>
        <topology evidence="1">Multi-pass membrane protein</topology>
    </subcellularLocation>
</comment>
<dbReference type="EMBL" id="CAJZBQ010000030">
    <property type="protein sequence ID" value="CAG9322060.1"/>
    <property type="molecule type" value="Genomic_DNA"/>
</dbReference>
<dbReference type="GO" id="GO:0016020">
    <property type="term" value="C:membrane"/>
    <property type="evidence" value="ECO:0007669"/>
    <property type="project" value="UniProtKB-SubCell"/>
</dbReference>
<feature type="transmembrane region" description="Helical" evidence="7">
    <location>
        <begin position="84"/>
        <end position="108"/>
    </location>
</feature>
<feature type="region of interest" description="Disordered" evidence="6">
    <location>
        <begin position="337"/>
        <end position="358"/>
    </location>
</feature>
<feature type="compositionally biased region" description="Polar residues" evidence="6">
    <location>
        <begin position="213"/>
        <end position="225"/>
    </location>
</feature>
<evidence type="ECO:0000256" key="4">
    <source>
        <dbReference type="ARBA" id="ARBA00022989"/>
    </source>
</evidence>
<evidence type="ECO:0000256" key="6">
    <source>
        <dbReference type="SAM" id="MobiDB-lite"/>
    </source>
</evidence>
<evidence type="ECO:0000256" key="5">
    <source>
        <dbReference type="ARBA" id="ARBA00023136"/>
    </source>
</evidence>
<feature type="compositionally biased region" description="Basic and acidic residues" evidence="6">
    <location>
        <begin position="227"/>
        <end position="262"/>
    </location>
</feature>
<feature type="transmembrane region" description="Helical" evidence="7">
    <location>
        <begin position="142"/>
        <end position="166"/>
    </location>
</feature>
<evidence type="ECO:0000256" key="2">
    <source>
        <dbReference type="ARBA" id="ARBA00022448"/>
    </source>
</evidence>
<proteinExistence type="predicted"/>
<gene>
    <name evidence="8" type="ORF">BSTOLATCC_MIC30442</name>
</gene>
<feature type="transmembrane region" description="Helical" evidence="7">
    <location>
        <begin position="16"/>
        <end position="39"/>
    </location>
</feature>
<keyword evidence="3 7" id="KW-0812">Transmembrane</keyword>
<sequence>MGKKEVREIPWNQVKIVILILFSTSINAAFTIPISGFFILETKTSDDLEEIGYYSGLLTFAFCFGKLVAWRFTNWAAPQYGTHCIASFLLFFSAVLTILFGFCTSLFIGLTVRFFAGICSTTQLLSKILLRQLSQSCMEKFYQVTYVSIIVQTIGIGIGIIIGGTTSYITIENDARISEYINHHPFLIPSIVTGFIEFIVFILASTQFADNPLPAQNQQKPNPVTQPKKEQKNTGKYVELEETKKNEEAKDEGPITERKENPNEEEEEEEEEDLPSYLQVSGIDLMLANSEEPKSSSRHGIHYFSPRNPVKNTENGKWPMSARGGEVGKVFHIDNEGGESAREREEPENSEPERAGPVQNVKHTHISFVEEDFEGQTEEDTHPQQPVQNISLEDRFKRDFDYLWNSKAPKYALTHLAIFSICFSAVEEFFTVWFMIKFGMKNIEIGVILGTSYIIGYTLHIYAMPKLLESVPLWKTIRGISYIMIGLLMGFVPINYAIMPLGIFVALIIVISIFKFFSSILLTSSWLFVSDSVNIHNREALEIYADEIALFCKILGSIIGPLMLSAFIDAAVPIPLIMCVAFICVSWLLSILSFSHFPRFNVYPYRV</sequence>
<evidence type="ECO:0000256" key="3">
    <source>
        <dbReference type="ARBA" id="ARBA00022692"/>
    </source>
</evidence>
<feature type="transmembrane region" description="Helical" evidence="7">
    <location>
        <begin position="442"/>
        <end position="459"/>
    </location>
</feature>
<feature type="compositionally biased region" description="Basic and acidic residues" evidence="6">
    <location>
        <begin position="337"/>
        <end position="354"/>
    </location>
</feature>
<evidence type="ECO:0000256" key="1">
    <source>
        <dbReference type="ARBA" id="ARBA00004141"/>
    </source>
</evidence>
<feature type="transmembrane region" description="Helical" evidence="7">
    <location>
        <begin position="480"/>
        <end position="498"/>
    </location>
</feature>
<keyword evidence="2" id="KW-0813">Transport</keyword>
<protein>
    <submittedName>
        <fullName evidence="8">Uncharacterized protein</fullName>
    </submittedName>
</protein>
<feature type="transmembrane region" description="Helical" evidence="7">
    <location>
        <begin position="574"/>
        <end position="597"/>
    </location>
</feature>
<keyword evidence="9" id="KW-1185">Reference proteome</keyword>
<dbReference type="Proteomes" id="UP001162131">
    <property type="component" value="Unassembled WGS sequence"/>
</dbReference>
<accession>A0AAU9J7Y5</accession>
<feature type="transmembrane region" description="Helical" evidence="7">
    <location>
        <begin position="51"/>
        <end position="72"/>
    </location>
</feature>
<dbReference type="PANTHER" id="PTHR23504">
    <property type="entry name" value="MAJOR FACILITATOR SUPERFAMILY DOMAIN-CONTAINING PROTEIN 10"/>
    <property type="match status" value="1"/>
</dbReference>
<dbReference type="SUPFAM" id="SSF103473">
    <property type="entry name" value="MFS general substrate transporter"/>
    <property type="match status" value="1"/>
</dbReference>
<reference evidence="8" key="1">
    <citation type="submission" date="2021-09" db="EMBL/GenBank/DDBJ databases">
        <authorList>
            <consortium name="AG Swart"/>
            <person name="Singh M."/>
            <person name="Singh A."/>
            <person name="Seah K."/>
            <person name="Emmerich C."/>
        </authorList>
    </citation>
    <scope>NUCLEOTIDE SEQUENCE</scope>
    <source>
        <strain evidence="8">ATCC30299</strain>
    </source>
</reference>
<feature type="compositionally biased region" description="Acidic residues" evidence="6">
    <location>
        <begin position="263"/>
        <end position="274"/>
    </location>
</feature>
<name>A0AAU9J7Y5_9CILI</name>
<feature type="transmembrane region" description="Helical" evidence="7">
    <location>
        <begin position="504"/>
        <end position="529"/>
    </location>
</feature>
<evidence type="ECO:0000313" key="9">
    <source>
        <dbReference type="Proteomes" id="UP001162131"/>
    </source>
</evidence>
<keyword evidence="4 7" id="KW-1133">Transmembrane helix</keyword>
<evidence type="ECO:0000313" key="8">
    <source>
        <dbReference type="EMBL" id="CAG9322060.1"/>
    </source>
</evidence>
<dbReference type="PANTHER" id="PTHR23504:SF15">
    <property type="entry name" value="MAJOR FACILITATOR SUPERFAMILY (MFS) PROFILE DOMAIN-CONTAINING PROTEIN"/>
    <property type="match status" value="1"/>
</dbReference>
<dbReference type="AlphaFoldDB" id="A0AAU9J7Y5"/>
<feature type="transmembrane region" description="Helical" evidence="7">
    <location>
        <begin position="550"/>
        <end position="568"/>
    </location>
</feature>
<dbReference type="Gene3D" id="1.20.1250.20">
    <property type="entry name" value="MFS general substrate transporter like domains"/>
    <property type="match status" value="2"/>
</dbReference>
<feature type="transmembrane region" description="Helical" evidence="7">
    <location>
        <begin position="186"/>
        <end position="204"/>
    </location>
</feature>
<feature type="region of interest" description="Disordered" evidence="6">
    <location>
        <begin position="213"/>
        <end position="276"/>
    </location>
</feature>
<keyword evidence="5 7" id="KW-0472">Membrane</keyword>
<evidence type="ECO:0000256" key="7">
    <source>
        <dbReference type="SAM" id="Phobius"/>
    </source>
</evidence>
<feature type="transmembrane region" description="Helical" evidence="7">
    <location>
        <begin position="416"/>
        <end position="436"/>
    </location>
</feature>
<dbReference type="InterPro" id="IPR036259">
    <property type="entry name" value="MFS_trans_sf"/>
</dbReference>
<organism evidence="8 9">
    <name type="scientific">Blepharisma stoltei</name>
    <dbReference type="NCBI Taxonomy" id="1481888"/>
    <lineage>
        <taxon>Eukaryota</taxon>
        <taxon>Sar</taxon>
        <taxon>Alveolata</taxon>
        <taxon>Ciliophora</taxon>
        <taxon>Postciliodesmatophora</taxon>
        <taxon>Heterotrichea</taxon>
        <taxon>Heterotrichida</taxon>
        <taxon>Blepharismidae</taxon>
        <taxon>Blepharisma</taxon>
    </lineage>
</organism>